<evidence type="ECO:0000313" key="4">
    <source>
        <dbReference type="WBParaSite" id="SRAE_X000190300.1"/>
    </source>
</evidence>
<dbReference type="Proteomes" id="UP000035682">
    <property type="component" value="Unplaced"/>
</dbReference>
<reference evidence="2" key="1">
    <citation type="submission" date="2014-09" db="EMBL/GenBank/DDBJ databases">
        <authorList>
            <person name="Aslett A.Martin."/>
        </authorList>
    </citation>
    <scope>NUCLEOTIDE SEQUENCE</scope>
    <source>
        <strain evidence="2">ED321 Heterogonic</strain>
    </source>
</reference>
<dbReference type="RefSeq" id="XP_024499373.1">
    <property type="nucleotide sequence ID" value="XM_024654207.1"/>
</dbReference>
<proteinExistence type="predicted"/>
<dbReference type="WormBase" id="SRAE_X000190300">
    <property type="protein sequence ID" value="SRP06910"/>
    <property type="gene ID" value="WBGene00267480"/>
</dbReference>
<dbReference type="OMA" id="ACCAGCC"/>
<protein>
    <submittedName>
        <fullName evidence="4">Cysteine-rich transmembrane CYSTM domain-containing protein</fullName>
    </submittedName>
</protein>
<feature type="region of interest" description="Disordered" evidence="1">
    <location>
        <begin position="1"/>
        <end position="71"/>
    </location>
</feature>
<organism evidence="2">
    <name type="scientific">Strongyloides ratti</name>
    <name type="common">Parasitic roundworm</name>
    <dbReference type="NCBI Taxonomy" id="34506"/>
    <lineage>
        <taxon>Eukaryota</taxon>
        <taxon>Metazoa</taxon>
        <taxon>Ecdysozoa</taxon>
        <taxon>Nematoda</taxon>
        <taxon>Chromadorea</taxon>
        <taxon>Rhabditida</taxon>
        <taxon>Tylenchina</taxon>
        <taxon>Panagrolaimomorpha</taxon>
        <taxon>Strongyloidoidea</taxon>
        <taxon>Strongyloididae</taxon>
        <taxon>Strongyloides</taxon>
    </lineage>
</organism>
<keyword evidence="3" id="KW-1185">Reference proteome</keyword>
<reference evidence="3" key="2">
    <citation type="submission" date="2014-09" db="EMBL/GenBank/DDBJ databases">
        <authorList>
            <person name="Martin A.A."/>
        </authorList>
    </citation>
    <scope>NUCLEOTIDE SEQUENCE</scope>
    <source>
        <strain evidence="3">ED321</strain>
    </source>
</reference>
<dbReference type="EMBL" id="LN609397">
    <property type="protein sequence ID" value="CEF60163.1"/>
    <property type="molecule type" value="Genomic_DNA"/>
</dbReference>
<feature type="compositionally biased region" description="Low complexity" evidence="1">
    <location>
        <begin position="16"/>
        <end position="28"/>
    </location>
</feature>
<dbReference type="WBParaSite" id="SRAE_X000190300.1">
    <property type="protein sequence ID" value="SRAE_X000190300.1"/>
    <property type="gene ID" value="WBGene00267480"/>
</dbReference>
<evidence type="ECO:0000313" key="5">
    <source>
        <dbReference type="WormBase" id="SRAE_X000190300"/>
    </source>
</evidence>
<gene>
    <name evidence="2 4 5" type="ORF">SRAE_X000190300</name>
</gene>
<dbReference type="AlphaFoldDB" id="A0A090KY82"/>
<accession>A0A090KY82</accession>
<feature type="compositionally biased region" description="Pro residues" evidence="1">
    <location>
        <begin position="1"/>
        <end position="10"/>
    </location>
</feature>
<dbReference type="GeneID" id="36384974"/>
<sequence length="112" mass="12791">MSGPAPPPYPGNDGVQFQQPYNPNFQQQHTQYNNFNNMSQQPYYPNQNYPQGYYNQQGYPQQPNYGAQPPPPQVVYVNERRECHQPRSGKDSCCLWALLGCCFGCCLADCCD</sequence>
<evidence type="ECO:0000256" key="1">
    <source>
        <dbReference type="SAM" id="MobiDB-lite"/>
    </source>
</evidence>
<reference evidence="4" key="3">
    <citation type="submission" date="2020-12" db="UniProtKB">
        <authorList>
            <consortium name="WormBaseParasite"/>
        </authorList>
    </citation>
    <scope>IDENTIFICATION</scope>
</reference>
<name>A0A090KY82_STRRB</name>
<dbReference type="CTD" id="36384974"/>
<evidence type="ECO:0000313" key="2">
    <source>
        <dbReference type="EMBL" id="CEF60163.1"/>
    </source>
</evidence>
<evidence type="ECO:0000313" key="3">
    <source>
        <dbReference type="Proteomes" id="UP000035682"/>
    </source>
</evidence>
<feature type="compositionally biased region" description="Polar residues" evidence="1">
    <location>
        <begin position="29"/>
        <end position="39"/>
    </location>
</feature>
<feature type="compositionally biased region" description="Low complexity" evidence="1">
    <location>
        <begin position="40"/>
        <end position="67"/>
    </location>
</feature>